<evidence type="ECO:0000313" key="15">
    <source>
        <dbReference type="EMBL" id="CEP22282.1"/>
    </source>
</evidence>
<dbReference type="EMBL" id="CDQK01000003">
    <property type="protein sequence ID" value="CEP22282.1"/>
    <property type="molecule type" value="Genomic_DNA"/>
</dbReference>
<proteinExistence type="inferred from homology"/>
<evidence type="ECO:0000256" key="1">
    <source>
        <dbReference type="ARBA" id="ARBA00004191"/>
    </source>
</evidence>
<evidence type="ECO:0000256" key="14">
    <source>
        <dbReference type="SAM" id="SignalP"/>
    </source>
</evidence>
<evidence type="ECO:0000256" key="6">
    <source>
        <dbReference type="ARBA" id="ARBA00022729"/>
    </source>
</evidence>
<dbReference type="RefSeq" id="XP_020069712.1">
    <property type="nucleotide sequence ID" value="XM_020215270.1"/>
</dbReference>
<reference evidence="17" key="2">
    <citation type="journal article" date="2015" name="J. Biotechnol.">
        <title>The structure of the Cyberlindnera jadinii genome and its relation to Candida utilis analyzed by the occurrence of single nucleotide polymorphisms.</title>
        <authorList>
            <person name="Rupp O."/>
            <person name="Brinkrolf K."/>
            <person name="Buerth C."/>
            <person name="Kunigo M."/>
            <person name="Schneider J."/>
            <person name="Jaenicke S."/>
            <person name="Goesmann A."/>
            <person name="Puehler A."/>
            <person name="Jaeger K.-E."/>
            <person name="Ernst J.F."/>
        </authorList>
    </citation>
    <scope>NUCLEOTIDE SEQUENCE [LARGE SCALE GENOMIC DNA]</scope>
    <source>
        <strain evidence="17">ATCC 18201 / CBS 1600 / BCRC 20928 / JCM 3617 / NBRC 0987 / NRRL Y-1542</strain>
    </source>
</reference>
<dbReference type="FunFam" id="3.20.20.80:FF:000111">
    <property type="entry name" value="Soluble cell wall protein"/>
    <property type="match status" value="1"/>
</dbReference>
<name>A0A0H5C3M0_CYBJN</name>
<evidence type="ECO:0000313" key="18">
    <source>
        <dbReference type="Proteomes" id="UP000094389"/>
    </source>
</evidence>
<gene>
    <name evidence="15" type="primary">SCW4</name>
    <name evidence="15" type="ORF">BN1211_2596</name>
    <name evidence="16" type="ORF">CYBJADRAFT_168219</name>
</gene>
<keyword evidence="9" id="KW-0326">Glycosidase</keyword>
<dbReference type="Proteomes" id="UP000094389">
    <property type="component" value="Unassembled WGS sequence"/>
</dbReference>
<dbReference type="GeneID" id="30989666"/>
<evidence type="ECO:0000256" key="5">
    <source>
        <dbReference type="ARBA" id="ARBA00022685"/>
    </source>
</evidence>
<dbReference type="SMR" id="A0A0H5C3M0"/>
<keyword evidence="4" id="KW-0964">Secreted</keyword>
<dbReference type="GO" id="GO:0005975">
    <property type="term" value="P:carbohydrate metabolic process"/>
    <property type="evidence" value="ECO:0007669"/>
    <property type="project" value="InterPro"/>
</dbReference>
<protein>
    <submittedName>
        <fullName evidence="16">Glycoside hydrolase</fullName>
    </submittedName>
    <submittedName>
        <fullName evidence="15">SCW4 protein</fullName>
    </submittedName>
</protein>
<dbReference type="GO" id="GO:0005576">
    <property type="term" value="C:extracellular region"/>
    <property type="evidence" value="ECO:0007669"/>
    <property type="project" value="UniProtKB-ARBA"/>
</dbReference>
<evidence type="ECO:0000256" key="11">
    <source>
        <dbReference type="ARBA" id="ARBA00056660"/>
    </source>
</evidence>
<dbReference type="OrthoDB" id="941679at2759"/>
<dbReference type="InterPro" id="IPR017853">
    <property type="entry name" value="GH"/>
</dbReference>
<dbReference type="Gene3D" id="3.20.20.80">
    <property type="entry name" value="Glycosidases"/>
    <property type="match status" value="1"/>
</dbReference>
<evidence type="ECO:0000256" key="13">
    <source>
        <dbReference type="SAM" id="MobiDB-lite"/>
    </source>
</evidence>
<keyword evidence="8" id="KW-0325">Glycoprotein</keyword>
<dbReference type="AlphaFoldDB" id="A0A0H5C3M0"/>
<evidence type="ECO:0000313" key="16">
    <source>
        <dbReference type="EMBL" id="ODV72673.1"/>
    </source>
</evidence>
<evidence type="ECO:0000256" key="7">
    <source>
        <dbReference type="ARBA" id="ARBA00022801"/>
    </source>
</evidence>
<reference evidence="15" key="1">
    <citation type="submission" date="2014-12" db="EMBL/GenBank/DDBJ databases">
        <authorList>
            <person name="Jaenicke S."/>
        </authorList>
    </citation>
    <scope>NUCLEOTIDE SEQUENCE [LARGE SCALE GENOMIC DNA]</scope>
    <source>
        <strain evidence="15">CBS1600</strain>
    </source>
</reference>
<sequence length="378" mass="39185">MLFSSLIKTAAVAASLIGSVTALPAHQHNQHKRGVVVVTETEVVYVTAGAPQEVSGESTTVLLESVVSNAAATTATESAYTLQAPVADASTHTTASTVATSSTSQATASSTGDGSLPDDDSSSFAAGAKGITYSPYTSSGACKSLSEVKSDLAELSSYSLIRLYGVDCNQVENVLQAKASGQKLFLGIYFMDQIEAGISQMASAISSYGSWDDVYTVSIGNELVNGGSATVSQVASYVSTGRSALTAAGYTGPVVSVDTHVATINNPGLCDISDYIAINAHAYFDYNTVAADSGEWLLLQIQRVWSACGGNKNVLVTETGWPHKGDTYGKAIASPEAQKSAISSIKASCGSSAILFTAFDDLWKADGAQNCEKYWGIY</sequence>
<dbReference type="Pfam" id="PF00332">
    <property type="entry name" value="Glyco_hydro_17"/>
    <property type="match status" value="1"/>
</dbReference>
<dbReference type="STRING" id="983966.A0A0H5C3M0"/>
<evidence type="ECO:0000256" key="3">
    <source>
        <dbReference type="ARBA" id="ARBA00022512"/>
    </source>
</evidence>
<dbReference type="PANTHER" id="PTHR16631">
    <property type="entry name" value="GLUCAN 1,3-BETA-GLUCOSIDASE"/>
    <property type="match status" value="1"/>
</dbReference>
<dbReference type="Proteomes" id="UP000038830">
    <property type="component" value="Unassembled WGS sequence"/>
</dbReference>
<dbReference type="PANTHER" id="PTHR16631:SF14">
    <property type="entry name" value="FAMILY 17 GLUCOSIDASE SCW10-RELATED"/>
    <property type="match status" value="1"/>
</dbReference>
<dbReference type="OMA" id="KRTMITE"/>
<dbReference type="SUPFAM" id="SSF51445">
    <property type="entry name" value="(Trans)glycosidases"/>
    <property type="match status" value="1"/>
</dbReference>
<organism evidence="15 17">
    <name type="scientific">Cyberlindnera jadinii (strain ATCC 18201 / CBS 1600 / BCRC 20928 / JCM 3617 / NBRC 0987 / NRRL Y-1542)</name>
    <name type="common">Torula yeast</name>
    <name type="synonym">Candida utilis</name>
    <dbReference type="NCBI Taxonomy" id="983966"/>
    <lineage>
        <taxon>Eukaryota</taxon>
        <taxon>Fungi</taxon>
        <taxon>Dikarya</taxon>
        <taxon>Ascomycota</taxon>
        <taxon>Saccharomycotina</taxon>
        <taxon>Saccharomycetes</taxon>
        <taxon>Phaffomycetales</taxon>
        <taxon>Phaffomycetaceae</taxon>
        <taxon>Cyberlindnera</taxon>
    </lineage>
</organism>
<evidence type="ECO:0000256" key="2">
    <source>
        <dbReference type="ARBA" id="ARBA00008773"/>
    </source>
</evidence>
<keyword evidence="7 16" id="KW-0378">Hydrolase</keyword>
<keyword evidence="18" id="KW-1185">Reference proteome</keyword>
<feature type="region of interest" description="Disordered" evidence="13">
    <location>
        <begin position="97"/>
        <end position="121"/>
    </location>
</feature>
<dbReference type="InterPro" id="IPR050732">
    <property type="entry name" value="Beta-glucan_modifiers"/>
</dbReference>
<evidence type="ECO:0000313" key="17">
    <source>
        <dbReference type="Proteomes" id="UP000038830"/>
    </source>
</evidence>
<evidence type="ECO:0000256" key="8">
    <source>
        <dbReference type="ARBA" id="ARBA00023180"/>
    </source>
</evidence>
<keyword evidence="3" id="KW-0134">Cell wall</keyword>
<evidence type="ECO:0000256" key="9">
    <source>
        <dbReference type="ARBA" id="ARBA00023295"/>
    </source>
</evidence>
<dbReference type="InterPro" id="IPR000490">
    <property type="entry name" value="Glyco_hydro_17"/>
</dbReference>
<dbReference type="GO" id="GO:0009277">
    <property type="term" value="C:fungal-type cell wall"/>
    <property type="evidence" value="ECO:0007669"/>
    <property type="project" value="UniProtKB-ARBA"/>
</dbReference>
<keyword evidence="10" id="KW-0961">Cell wall biogenesis/degradation</keyword>
<dbReference type="GO" id="GO:0042973">
    <property type="term" value="F:glucan endo-1,3-beta-D-glucosidase activity"/>
    <property type="evidence" value="ECO:0007669"/>
    <property type="project" value="TreeGrafter"/>
</dbReference>
<comment type="function">
    <text evidence="11">Glucanases possibly play a role in cell expansion during growth, in cell-cell fusion during mating, and in spore release during sporulation.</text>
</comment>
<comment type="subcellular location">
    <subcellularLocation>
        <location evidence="1">Secreted</location>
        <location evidence="1">Cell wall</location>
    </subcellularLocation>
</comment>
<accession>A0A0H5C3M0</accession>
<feature type="signal peptide" evidence="14">
    <location>
        <begin position="1"/>
        <end position="22"/>
    </location>
</feature>
<evidence type="ECO:0000256" key="4">
    <source>
        <dbReference type="ARBA" id="ARBA00022525"/>
    </source>
</evidence>
<comment type="similarity">
    <text evidence="2 12">Belongs to the glycosyl hydrolase 17 family.</text>
</comment>
<reference evidence="16 18" key="3">
    <citation type="journal article" date="2016" name="Proc. Natl. Acad. Sci. U.S.A.">
        <title>Comparative genomics of biotechnologically important yeasts.</title>
        <authorList>
            <person name="Riley R."/>
            <person name="Haridas S."/>
            <person name="Wolfe K.H."/>
            <person name="Lopes M.R."/>
            <person name="Hittinger C.T."/>
            <person name="Goeker M."/>
            <person name="Salamov A.A."/>
            <person name="Wisecaver J.H."/>
            <person name="Long T.M."/>
            <person name="Calvey C.H."/>
            <person name="Aerts A.L."/>
            <person name="Barry K.W."/>
            <person name="Choi C."/>
            <person name="Clum A."/>
            <person name="Coughlan A.Y."/>
            <person name="Deshpande S."/>
            <person name="Douglass A.P."/>
            <person name="Hanson S.J."/>
            <person name="Klenk H.-P."/>
            <person name="LaButti K.M."/>
            <person name="Lapidus A."/>
            <person name="Lindquist E.A."/>
            <person name="Lipzen A.M."/>
            <person name="Meier-Kolthoff J.P."/>
            <person name="Ohm R.A."/>
            <person name="Otillar R.P."/>
            <person name="Pangilinan J.L."/>
            <person name="Peng Y."/>
            <person name="Rokas A."/>
            <person name="Rosa C.A."/>
            <person name="Scheuner C."/>
            <person name="Sibirny A.A."/>
            <person name="Slot J.C."/>
            <person name="Stielow J.B."/>
            <person name="Sun H."/>
            <person name="Kurtzman C.P."/>
            <person name="Blackwell M."/>
            <person name="Grigoriev I.V."/>
            <person name="Jeffries T.W."/>
        </authorList>
    </citation>
    <scope>NUCLEOTIDE SEQUENCE [LARGE SCALE GENOMIC DNA]</scope>
    <source>
        <strain evidence="18">ATCC 18201 / CBS 1600 / BCRC 20928 / JCM 3617 / NBRC 0987 / NRRL Y-1542</strain>
        <strain evidence="16">NRRL Y-1542</strain>
    </source>
</reference>
<accession>A0A1E4RZJ8</accession>
<dbReference type="GO" id="GO:0000747">
    <property type="term" value="P:conjugation with cellular fusion"/>
    <property type="evidence" value="ECO:0007669"/>
    <property type="project" value="UniProtKB-ARBA"/>
</dbReference>
<dbReference type="EMBL" id="KV453933">
    <property type="protein sequence ID" value="ODV72673.1"/>
    <property type="molecule type" value="Genomic_DNA"/>
</dbReference>
<dbReference type="GO" id="GO:0071555">
    <property type="term" value="P:cell wall organization"/>
    <property type="evidence" value="ECO:0007669"/>
    <property type="project" value="UniProtKB-KW"/>
</dbReference>
<keyword evidence="5" id="KW-0165">Cleavage on pair of basic residues</keyword>
<feature type="compositionally biased region" description="Low complexity" evidence="13">
    <location>
        <begin position="97"/>
        <end position="115"/>
    </location>
</feature>
<dbReference type="GO" id="GO:0009986">
    <property type="term" value="C:cell surface"/>
    <property type="evidence" value="ECO:0007669"/>
    <property type="project" value="TreeGrafter"/>
</dbReference>
<evidence type="ECO:0000256" key="10">
    <source>
        <dbReference type="ARBA" id="ARBA00023316"/>
    </source>
</evidence>
<feature type="chain" id="PRO_5040564498" evidence="14">
    <location>
        <begin position="23"/>
        <end position="378"/>
    </location>
</feature>
<evidence type="ECO:0000256" key="12">
    <source>
        <dbReference type="RuleBase" id="RU004335"/>
    </source>
</evidence>
<keyword evidence="6 14" id="KW-0732">Signal</keyword>